<dbReference type="Proteomes" id="UP000277437">
    <property type="component" value="Chromosome"/>
</dbReference>
<evidence type="ECO:0000313" key="1">
    <source>
        <dbReference type="EMBL" id="VEF76748.1"/>
    </source>
</evidence>
<dbReference type="RefSeq" id="WP_124323653.1">
    <property type="nucleotide sequence ID" value="NZ_CP118137.1"/>
</dbReference>
<protein>
    <submittedName>
        <fullName evidence="1">Uncharacterized protein</fullName>
    </submittedName>
</protein>
<name>A0AAX3G2D4_9PSED</name>
<reference evidence="1 2" key="1">
    <citation type="submission" date="2018-12" db="EMBL/GenBank/DDBJ databases">
        <authorList>
            <consortium name="Pathogen Informatics"/>
        </authorList>
    </citation>
    <scope>NUCLEOTIDE SEQUENCE [LARGE SCALE GENOMIC DNA]</scope>
    <source>
        <strain evidence="1 2">NCTC7357</strain>
    </source>
</reference>
<proteinExistence type="predicted"/>
<dbReference type="EMBL" id="LR134334">
    <property type="protein sequence ID" value="VEF76748.1"/>
    <property type="molecule type" value="Genomic_DNA"/>
</dbReference>
<gene>
    <name evidence="1" type="ORF">NCTC7357_05125</name>
</gene>
<evidence type="ECO:0000313" key="2">
    <source>
        <dbReference type="Proteomes" id="UP000277437"/>
    </source>
</evidence>
<dbReference type="AlphaFoldDB" id="A0AAX3G2D4"/>
<organism evidence="1 2">
    <name type="scientific">Pseudomonas chlororaphis</name>
    <dbReference type="NCBI Taxonomy" id="587753"/>
    <lineage>
        <taxon>Bacteria</taxon>
        <taxon>Pseudomonadati</taxon>
        <taxon>Pseudomonadota</taxon>
        <taxon>Gammaproteobacteria</taxon>
        <taxon>Pseudomonadales</taxon>
        <taxon>Pseudomonadaceae</taxon>
        <taxon>Pseudomonas</taxon>
    </lineage>
</organism>
<sequence>MKATQEAVSWKEELADLVGSAQNAEESLALAAFEKALSPYLQEPGALRTLLGKIQAMEIVALDSLTSKKEFNSIEELQSLLPANIKALAA</sequence>
<accession>A0AAX3G2D4</accession>